<dbReference type="Gramene" id="ERN02441">
    <property type="protein sequence ID" value="ERN02441"/>
    <property type="gene ID" value="AMTR_s00096p00164110"/>
</dbReference>
<dbReference type="AlphaFoldDB" id="W1P4C9"/>
<evidence type="ECO:0000313" key="1">
    <source>
        <dbReference type="EMBL" id="ERN02441.1"/>
    </source>
</evidence>
<accession>W1P4C9</accession>
<sequence>MGVHYFPFQAIIHIILETQQVAEVYWKEFKEIRRVLRGPSESSVHDQMSEMTSTFEKFCAIVESLKQEIEHAGIEKKAK</sequence>
<dbReference type="HOGENOM" id="CLU_2609278_0_0_1"/>
<name>W1P4C9_AMBTC</name>
<reference evidence="2" key="1">
    <citation type="journal article" date="2013" name="Science">
        <title>The Amborella genome and the evolution of flowering plants.</title>
        <authorList>
            <consortium name="Amborella Genome Project"/>
        </authorList>
    </citation>
    <scope>NUCLEOTIDE SEQUENCE [LARGE SCALE GENOMIC DNA]</scope>
</reference>
<proteinExistence type="predicted"/>
<dbReference type="Proteomes" id="UP000017836">
    <property type="component" value="Unassembled WGS sequence"/>
</dbReference>
<gene>
    <name evidence="1" type="ORF">AMTR_s00096p00164110</name>
</gene>
<evidence type="ECO:0000313" key="2">
    <source>
        <dbReference type="Proteomes" id="UP000017836"/>
    </source>
</evidence>
<protein>
    <submittedName>
        <fullName evidence="1">Uncharacterized protein</fullName>
    </submittedName>
</protein>
<organism evidence="1 2">
    <name type="scientific">Amborella trichopoda</name>
    <dbReference type="NCBI Taxonomy" id="13333"/>
    <lineage>
        <taxon>Eukaryota</taxon>
        <taxon>Viridiplantae</taxon>
        <taxon>Streptophyta</taxon>
        <taxon>Embryophyta</taxon>
        <taxon>Tracheophyta</taxon>
        <taxon>Spermatophyta</taxon>
        <taxon>Magnoliopsida</taxon>
        <taxon>Amborellales</taxon>
        <taxon>Amborellaceae</taxon>
        <taxon>Amborella</taxon>
    </lineage>
</organism>
<dbReference type="EMBL" id="KI394634">
    <property type="protein sequence ID" value="ERN02441.1"/>
    <property type="molecule type" value="Genomic_DNA"/>
</dbReference>
<keyword evidence="2" id="KW-1185">Reference proteome</keyword>